<organism evidence="1 2">
    <name type="scientific">Candidatus Thiomargarita nelsonii</name>
    <dbReference type="NCBI Taxonomy" id="1003181"/>
    <lineage>
        <taxon>Bacteria</taxon>
        <taxon>Pseudomonadati</taxon>
        <taxon>Pseudomonadota</taxon>
        <taxon>Gammaproteobacteria</taxon>
        <taxon>Thiotrichales</taxon>
        <taxon>Thiotrichaceae</taxon>
        <taxon>Thiomargarita</taxon>
    </lineage>
</organism>
<dbReference type="EMBL" id="JSZA02000247">
    <property type="protein sequence ID" value="KHD04900.2"/>
    <property type="molecule type" value="Genomic_DNA"/>
</dbReference>
<protein>
    <submittedName>
        <fullName evidence="1">Uncharacterized protein</fullName>
    </submittedName>
</protein>
<accession>A0A0A6P1Z9</accession>
<name>A0A0A6P1Z9_9GAMM</name>
<evidence type="ECO:0000313" key="1">
    <source>
        <dbReference type="EMBL" id="KHD04900.2"/>
    </source>
</evidence>
<evidence type="ECO:0000313" key="2">
    <source>
        <dbReference type="Proteomes" id="UP000030428"/>
    </source>
</evidence>
<gene>
    <name evidence="1" type="ORF">PN36_31355</name>
</gene>
<dbReference type="Proteomes" id="UP000030428">
    <property type="component" value="Unassembled WGS sequence"/>
</dbReference>
<keyword evidence="2" id="KW-1185">Reference proteome</keyword>
<sequence>MQLLLLDCLKPNPKKRPAIDEVIERLSSLLEKTEKKQSLIHKVAPTKEYPRATLSGGVAVPVFVFEKSDFLVQDTETN</sequence>
<reference evidence="1 2" key="1">
    <citation type="journal article" date="2016" name="Front. Microbiol.">
        <title>Single-Cell (Meta-)Genomics of a Dimorphic Candidatus Thiomargarita nelsonii Reveals Genomic Plasticity.</title>
        <authorList>
            <person name="Flood B.E."/>
            <person name="Fliss P."/>
            <person name="Jones D.S."/>
            <person name="Dick G.J."/>
            <person name="Jain S."/>
            <person name="Kaster A.K."/>
            <person name="Winkel M."/>
            <person name="Mussmann M."/>
            <person name="Bailey J."/>
        </authorList>
    </citation>
    <scope>NUCLEOTIDE SEQUENCE [LARGE SCALE GENOMIC DNA]</scope>
    <source>
        <strain evidence="1">Hydrate Ridge</strain>
    </source>
</reference>
<dbReference type="Gene3D" id="1.10.510.10">
    <property type="entry name" value="Transferase(Phosphotransferase) domain 1"/>
    <property type="match status" value="1"/>
</dbReference>
<proteinExistence type="predicted"/>
<dbReference type="AlphaFoldDB" id="A0A0A6P1Z9"/>
<comment type="caution">
    <text evidence="1">The sequence shown here is derived from an EMBL/GenBank/DDBJ whole genome shotgun (WGS) entry which is preliminary data.</text>
</comment>